<gene>
    <name evidence="1" type="ORF">CEXT_396281</name>
</gene>
<comment type="caution">
    <text evidence="1">The sequence shown here is derived from an EMBL/GenBank/DDBJ whole genome shotgun (WGS) entry which is preliminary data.</text>
</comment>
<dbReference type="AlphaFoldDB" id="A0AAV4NXV2"/>
<proteinExistence type="predicted"/>
<evidence type="ECO:0000313" key="1">
    <source>
        <dbReference type="EMBL" id="GIX89239.1"/>
    </source>
</evidence>
<protein>
    <submittedName>
        <fullName evidence="1">Uncharacterized protein</fullName>
    </submittedName>
</protein>
<reference evidence="1 2" key="1">
    <citation type="submission" date="2021-06" db="EMBL/GenBank/DDBJ databases">
        <title>Caerostris extrusa draft genome.</title>
        <authorList>
            <person name="Kono N."/>
            <person name="Arakawa K."/>
        </authorList>
    </citation>
    <scope>NUCLEOTIDE SEQUENCE [LARGE SCALE GENOMIC DNA]</scope>
</reference>
<accession>A0AAV4NXV2</accession>
<evidence type="ECO:0000313" key="2">
    <source>
        <dbReference type="Proteomes" id="UP001054945"/>
    </source>
</evidence>
<dbReference type="EMBL" id="BPLR01003838">
    <property type="protein sequence ID" value="GIX89239.1"/>
    <property type="molecule type" value="Genomic_DNA"/>
</dbReference>
<organism evidence="1 2">
    <name type="scientific">Caerostris extrusa</name>
    <name type="common">Bark spider</name>
    <name type="synonym">Caerostris bankana</name>
    <dbReference type="NCBI Taxonomy" id="172846"/>
    <lineage>
        <taxon>Eukaryota</taxon>
        <taxon>Metazoa</taxon>
        <taxon>Ecdysozoa</taxon>
        <taxon>Arthropoda</taxon>
        <taxon>Chelicerata</taxon>
        <taxon>Arachnida</taxon>
        <taxon>Araneae</taxon>
        <taxon>Araneomorphae</taxon>
        <taxon>Entelegynae</taxon>
        <taxon>Araneoidea</taxon>
        <taxon>Araneidae</taxon>
        <taxon>Caerostris</taxon>
    </lineage>
</organism>
<dbReference type="Proteomes" id="UP001054945">
    <property type="component" value="Unassembled WGS sequence"/>
</dbReference>
<sequence length="72" mass="7909">MWQCLARIFSNRIFCSRRHMPAGGGVGVGGAGDEFRCGVKDKALQKGYVTKEVQSGIFGLFIRSSVFLTLPR</sequence>
<name>A0AAV4NXV2_CAEEX</name>
<keyword evidence="2" id="KW-1185">Reference proteome</keyword>